<dbReference type="InterPro" id="IPR000172">
    <property type="entry name" value="GMC_OxRdtase_N"/>
</dbReference>
<sequence length="528" mass="58583">MARELSENGVDVILLEAGGPEASAAAQDTLKGSGPHQALEPLDKAREKRLGGTSHRWGGRTFPFDELDFEARLALGIDGWPMSREEMLPYYRRAAAVLELGAFDWTAHTAVPGEPEHLLRNRSHADLEDRLIWRWSPPVKFGEVVRRELADQENCRIFSHATVTKLVKDADSGRIIEAVCKSGKSEFSVVADDFVLAAGGVETARMLLANDLGNEHDQVGRNYMIHPIGEVGTLRLRDPKSAGLAVRYARTSDGVWARRLLQLSTEVRREEDLLNLGLAIWYVDPMEPGHRDPLLSSFALARKALTKFGGFKATGMHRRFERVGGVDQHLANVFKGFPQLIGFAGRWLKDRILSTRTLPSFWVYSHRGEYRLRFDAEQSPDPQSRVMLSDERDGFGVPRIVSQHSVSVGDRQNYLKSLRRIAETIEATGWAEYVPPSEAQMLEMQMSDATHQMGVVRMGTAPESSVLDADLRVWSIPNLYCATAGAFPSAGMAGPTLTVVALATRLADHLIATERRSTARIAKEAEHG</sequence>
<feature type="domain" description="Glucose-methanol-choline oxidoreductase N-terminal" evidence="7">
    <location>
        <begin position="152"/>
        <end position="227"/>
    </location>
</feature>
<evidence type="ECO:0000256" key="5">
    <source>
        <dbReference type="ARBA" id="ARBA00023002"/>
    </source>
</evidence>
<dbReference type="InterPro" id="IPR036188">
    <property type="entry name" value="FAD/NAD-bd_sf"/>
</dbReference>
<evidence type="ECO:0000259" key="7">
    <source>
        <dbReference type="Pfam" id="PF00732"/>
    </source>
</evidence>
<dbReference type="SUPFAM" id="SSF51905">
    <property type="entry name" value="FAD/NAD(P)-binding domain"/>
    <property type="match status" value="1"/>
</dbReference>
<accession>A0ABU1JDD8</accession>
<evidence type="ECO:0000313" key="10">
    <source>
        <dbReference type="Proteomes" id="UP001185069"/>
    </source>
</evidence>
<dbReference type="PANTHER" id="PTHR42784:SF1">
    <property type="entry name" value="PYRANOSE 2-OXIDASE"/>
    <property type="match status" value="1"/>
</dbReference>
<comment type="cofactor">
    <cofactor evidence="1">
        <name>FAD</name>
        <dbReference type="ChEBI" id="CHEBI:57692"/>
    </cofactor>
</comment>
<keyword evidence="10" id="KW-1185">Reference proteome</keyword>
<evidence type="ECO:0000256" key="1">
    <source>
        <dbReference type="ARBA" id="ARBA00001974"/>
    </source>
</evidence>
<name>A0ABU1JDD8_9MICC</name>
<dbReference type="PANTHER" id="PTHR42784">
    <property type="entry name" value="PYRANOSE 2-OXIDASE"/>
    <property type="match status" value="1"/>
</dbReference>
<dbReference type="InterPro" id="IPR007867">
    <property type="entry name" value="GMC_OxRtase_C"/>
</dbReference>
<protein>
    <submittedName>
        <fullName evidence="9">Choline dehydrogenase-like flavoprotein</fullName>
    </submittedName>
</protein>
<evidence type="ECO:0000256" key="4">
    <source>
        <dbReference type="ARBA" id="ARBA00022827"/>
    </source>
</evidence>
<evidence type="ECO:0000259" key="8">
    <source>
        <dbReference type="Pfam" id="PF05199"/>
    </source>
</evidence>
<evidence type="ECO:0000256" key="3">
    <source>
        <dbReference type="ARBA" id="ARBA00022630"/>
    </source>
</evidence>
<proteinExistence type="inferred from homology"/>
<gene>
    <name evidence="9" type="ORF">JOE69_002685</name>
</gene>
<keyword evidence="4" id="KW-0274">FAD</keyword>
<dbReference type="Pfam" id="PF00732">
    <property type="entry name" value="GMC_oxred_N"/>
    <property type="match status" value="1"/>
</dbReference>
<comment type="caution">
    <text evidence="9">The sequence shown here is derived from an EMBL/GenBank/DDBJ whole genome shotgun (WGS) entry which is preliminary data.</text>
</comment>
<evidence type="ECO:0000256" key="2">
    <source>
        <dbReference type="ARBA" id="ARBA00010790"/>
    </source>
</evidence>
<keyword evidence="3" id="KW-0285">Flavoprotein</keyword>
<feature type="compositionally biased region" description="Basic and acidic residues" evidence="6">
    <location>
        <begin position="41"/>
        <end position="50"/>
    </location>
</feature>
<dbReference type="Gene3D" id="3.50.50.60">
    <property type="entry name" value="FAD/NAD(P)-binding domain"/>
    <property type="match status" value="2"/>
</dbReference>
<organism evidence="9 10">
    <name type="scientific">Arthrobacter russicus</name>
    <dbReference type="NCBI Taxonomy" id="172040"/>
    <lineage>
        <taxon>Bacteria</taxon>
        <taxon>Bacillati</taxon>
        <taxon>Actinomycetota</taxon>
        <taxon>Actinomycetes</taxon>
        <taxon>Micrococcales</taxon>
        <taxon>Micrococcaceae</taxon>
        <taxon>Arthrobacter</taxon>
    </lineage>
</organism>
<reference evidence="9 10" key="1">
    <citation type="submission" date="2023-07" db="EMBL/GenBank/DDBJ databases">
        <title>Sequencing the genomes of 1000 actinobacteria strains.</title>
        <authorList>
            <person name="Klenk H.-P."/>
        </authorList>
    </citation>
    <scope>NUCLEOTIDE SEQUENCE [LARGE SCALE GENOMIC DNA]</scope>
    <source>
        <strain evidence="9 10">DSM 14555</strain>
    </source>
</reference>
<comment type="similarity">
    <text evidence="2">Belongs to the GMC oxidoreductase family.</text>
</comment>
<dbReference type="Proteomes" id="UP001185069">
    <property type="component" value="Unassembled WGS sequence"/>
</dbReference>
<dbReference type="Pfam" id="PF05199">
    <property type="entry name" value="GMC_oxred_C"/>
    <property type="match status" value="1"/>
</dbReference>
<feature type="region of interest" description="Disordered" evidence="6">
    <location>
        <begin position="26"/>
        <end position="54"/>
    </location>
</feature>
<evidence type="ECO:0000313" key="9">
    <source>
        <dbReference type="EMBL" id="MDR6270447.1"/>
    </source>
</evidence>
<dbReference type="InterPro" id="IPR051473">
    <property type="entry name" value="P2Ox-like"/>
</dbReference>
<feature type="domain" description="Glucose-methanol-choline oxidoreductase C-terminal" evidence="8">
    <location>
        <begin position="380"/>
        <end position="503"/>
    </location>
</feature>
<dbReference type="EMBL" id="JAVDQF010000001">
    <property type="protein sequence ID" value="MDR6270447.1"/>
    <property type="molecule type" value="Genomic_DNA"/>
</dbReference>
<evidence type="ECO:0000256" key="6">
    <source>
        <dbReference type="SAM" id="MobiDB-lite"/>
    </source>
</evidence>
<keyword evidence="5" id="KW-0560">Oxidoreductase</keyword>